<gene>
    <name evidence="2" type="ORF">DSM5745_10873</name>
</gene>
<proteinExistence type="predicted"/>
<comment type="caution">
    <text evidence="2">The sequence shown here is derived from an EMBL/GenBank/DDBJ whole genome shotgun (WGS) entry which is preliminary data.</text>
</comment>
<dbReference type="Proteomes" id="UP000256690">
    <property type="component" value="Unassembled WGS sequence"/>
</dbReference>
<name>A0A3D8QF18_9EURO</name>
<feature type="region of interest" description="Disordered" evidence="1">
    <location>
        <begin position="440"/>
        <end position="511"/>
    </location>
</feature>
<reference evidence="2 3" key="1">
    <citation type="journal article" date="2018" name="IMA Fungus">
        <title>IMA Genome-F 9: Draft genome sequence of Annulohypoxylon stygium, Aspergillus mulundensis, Berkeleyomyces basicola (syn. Thielaviopsis basicola), Ceratocystis smalleyi, two Cercospora beticola strains, Coleophoma cylindrospora, Fusarium fracticaudum, Phialophora cf. hyalina, and Morchella septimelata.</title>
        <authorList>
            <person name="Wingfield B.D."/>
            <person name="Bills G.F."/>
            <person name="Dong Y."/>
            <person name="Huang W."/>
            <person name="Nel W.J."/>
            <person name="Swalarsk-Parry B.S."/>
            <person name="Vaghefi N."/>
            <person name="Wilken P.M."/>
            <person name="An Z."/>
            <person name="de Beer Z.W."/>
            <person name="De Vos L."/>
            <person name="Chen L."/>
            <person name="Duong T.A."/>
            <person name="Gao Y."/>
            <person name="Hammerbacher A."/>
            <person name="Kikkert J.R."/>
            <person name="Li Y."/>
            <person name="Li H."/>
            <person name="Li K."/>
            <person name="Li Q."/>
            <person name="Liu X."/>
            <person name="Ma X."/>
            <person name="Naidoo K."/>
            <person name="Pethybridge S.J."/>
            <person name="Sun J."/>
            <person name="Steenkamp E.T."/>
            <person name="van der Nest M.A."/>
            <person name="van Wyk S."/>
            <person name="Wingfield M.J."/>
            <person name="Xiong C."/>
            <person name="Yue Q."/>
            <person name="Zhang X."/>
        </authorList>
    </citation>
    <scope>NUCLEOTIDE SEQUENCE [LARGE SCALE GENOMIC DNA]</scope>
    <source>
        <strain evidence="2 3">DSM 5745</strain>
    </source>
</reference>
<feature type="region of interest" description="Disordered" evidence="1">
    <location>
        <begin position="634"/>
        <end position="661"/>
    </location>
</feature>
<accession>A0A3D8QF18</accession>
<organism evidence="2 3">
    <name type="scientific">Aspergillus mulundensis</name>
    <dbReference type="NCBI Taxonomy" id="1810919"/>
    <lineage>
        <taxon>Eukaryota</taxon>
        <taxon>Fungi</taxon>
        <taxon>Dikarya</taxon>
        <taxon>Ascomycota</taxon>
        <taxon>Pezizomycotina</taxon>
        <taxon>Eurotiomycetes</taxon>
        <taxon>Eurotiomycetidae</taxon>
        <taxon>Eurotiales</taxon>
        <taxon>Aspergillaceae</taxon>
        <taxon>Aspergillus</taxon>
        <taxon>Aspergillus subgen. Nidulantes</taxon>
    </lineage>
</organism>
<protein>
    <submittedName>
        <fullName evidence="2">Uncharacterized protein</fullName>
    </submittedName>
</protein>
<dbReference type="AlphaFoldDB" id="A0A3D8QF18"/>
<sequence length="714" mass="77484">MAKLEVDVAEGESASFPAPLNQGPVEARSLSSITAIASNPPNYPRNPAQKKLDPLVLYIVRVPGSRDVFLTPLKPPTKSSVSAEAINASLYYLHVASPDDEILLQEYEQEREERARLRKEGLIDDDPDLPIPPLEVARLNNVRRKPVAVAGAGAGTGAGGATKDVEAPDTAPSPTKRRPVPSSLPVQEGENRTSALLVEERSPVLPPRPTSFNGSNPEVVGDQSPSPVLPPRPTSFKADEIPSPVLPPRPTYSNTSNLAGRMEEVRPPMPPRPLPGVPQGEAPFDNRTPPKRANRWSAFSGYISNHVQRGDRGDASSPVRHSFDASRPRSRPSSSHDTSVPYSPPAYPTRSPGQSPTRRLRRDTAQPQRQPGFHITLIRRDPSHGSQWNVATMSTPHLDGTGIDIEVSTPGYSRFAGQNEPLSLESLGLNLPAEARSLLSRHPNIPTPSELPDTSAPRDPSQPRRFHRKLLVSRSHNHEEARNSRGSLDLSGGRPSMDSISGASINTQHPASSKLKSGYYTFTSPWNGTCTFSASVNGRSLKCKHMIPSSGFSNPTQDNPAVTVAEIRFNTPFQTGHLQYPGSQHASPFLLSQTTILKDPSAHHDPSTPYYYDPSVPPPSKRAAIANLINQRLNRRPSNSSSSDGGGDAPPPLPIRRPPDDERIDLSLAREKAGGGMRGDSAKLGKLVIEDEGIKMLDLVVAASMAVWWRGYYY</sequence>
<dbReference type="EMBL" id="PVWQ01000018">
    <property type="protein sequence ID" value="RDW60415.1"/>
    <property type="molecule type" value="Genomic_DNA"/>
</dbReference>
<feature type="compositionally biased region" description="Polar residues" evidence="1">
    <location>
        <begin position="498"/>
        <end position="511"/>
    </location>
</feature>
<dbReference type="STRING" id="1810919.A0A3D8QF18"/>
<keyword evidence="3" id="KW-1185">Reference proteome</keyword>
<evidence type="ECO:0000313" key="3">
    <source>
        <dbReference type="Proteomes" id="UP000256690"/>
    </source>
</evidence>
<dbReference type="RefSeq" id="XP_026598527.1">
    <property type="nucleotide sequence ID" value="XM_026752889.1"/>
</dbReference>
<dbReference type="GeneID" id="38121243"/>
<evidence type="ECO:0000313" key="2">
    <source>
        <dbReference type="EMBL" id="RDW60415.1"/>
    </source>
</evidence>
<feature type="region of interest" description="Disordered" evidence="1">
    <location>
        <begin position="1"/>
        <end position="22"/>
    </location>
</feature>
<evidence type="ECO:0000256" key="1">
    <source>
        <dbReference type="SAM" id="MobiDB-lite"/>
    </source>
</evidence>
<dbReference type="OrthoDB" id="10003116at2759"/>
<feature type="compositionally biased region" description="Pro residues" evidence="1">
    <location>
        <begin position="267"/>
        <end position="276"/>
    </location>
</feature>
<feature type="region of interest" description="Disordered" evidence="1">
    <location>
        <begin position="151"/>
        <end position="386"/>
    </location>
</feature>